<feature type="region of interest" description="Disordered" evidence="2">
    <location>
        <begin position="185"/>
        <end position="273"/>
    </location>
</feature>
<dbReference type="PANTHER" id="PTHR23310">
    <property type="entry name" value="ACYL-COA-BINDING PROTEIN, ACBP"/>
    <property type="match status" value="1"/>
</dbReference>
<comment type="caution">
    <text evidence="4">The sequence shown here is derived from an EMBL/GenBank/DDBJ whole genome shotgun (WGS) entry which is preliminary data.</text>
</comment>
<dbReference type="Gene3D" id="1.20.80.10">
    <property type="match status" value="1"/>
</dbReference>
<evidence type="ECO:0000256" key="1">
    <source>
        <dbReference type="ARBA" id="ARBA00023121"/>
    </source>
</evidence>
<dbReference type="GO" id="GO:0000062">
    <property type="term" value="F:fatty-acyl-CoA binding"/>
    <property type="evidence" value="ECO:0007669"/>
    <property type="project" value="InterPro"/>
</dbReference>
<evidence type="ECO:0000256" key="2">
    <source>
        <dbReference type="SAM" id="MobiDB-lite"/>
    </source>
</evidence>
<dbReference type="PANTHER" id="PTHR23310:SF77">
    <property type="entry name" value="LD25952P"/>
    <property type="match status" value="1"/>
</dbReference>
<dbReference type="Proteomes" id="UP000583944">
    <property type="component" value="Unassembled WGS sequence"/>
</dbReference>
<dbReference type="SUPFAM" id="SSF47027">
    <property type="entry name" value="Acyl-CoA binding protein"/>
    <property type="match status" value="1"/>
</dbReference>
<dbReference type="GO" id="GO:0006631">
    <property type="term" value="P:fatty acid metabolic process"/>
    <property type="evidence" value="ECO:0007669"/>
    <property type="project" value="TreeGrafter"/>
</dbReference>
<feature type="domain" description="ACB" evidence="3">
    <location>
        <begin position="33"/>
        <end position="117"/>
    </location>
</feature>
<evidence type="ECO:0000313" key="5">
    <source>
        <dbReference type="Proteomes" id="UP000583944"/>
    </source>
</evidence>
<name>A0A7J6XTZ1_TRYCR</name>
<proteinExistence type="predicted"/>
<dbReference type="AlphaFoldDB" id="A0A7J6XTZ1"/>
<dbReference type="InterPro" id="IPR035984">
    <property type="entry name" value="Acyl-CoA-binding_sf"/>
</dbReference>
<dbReference type="VEuPathDB" id="TriTrypDB:ECC02_009423"/>
<dbReference type="Pfam" id="PF00887">
    <property type="entry name" value="ACBP"/>
    <property type="match status" value="1"/>
</dbReference>
<dbReference type="InterPro" id="IPR000582">
    <property type="entry name" value="Acyl-CoA-binding_protein"/>
</dbReference>
<accession>A0A7J6XTZ1</accession>
<reference evidence="4 5" key="1">
    <citation type="journal article" date="2019" name="Genome Biol. Evol.">
        <title>Nanopore Sequencing Significantly Improves Genome Assembly of the Protozoan Parasite Trypanosoma cruzi.</title>
        <authorList>
            <person name="Diaz-Viraque F."/>
            <person name="Pita S."/>
            <person name="Greif G."/>
            <person name="de Souza R.C.M."/>
            <person name="Iraola G."/>
            <person name="Robello C."/>
        </authorList>
    </citation>
    <scope>NUCLEOTIDE SEQUENCE [LARGE SCALE GENOMIC DNA]</scope>
    <source>
        <strain evidence="4 5">Berenice</strain>
    </source>
</reference>
<evidence type="ECO:0000313" key="4">
    <source>
        <dbReference type="EMBL" id="KAF5217685.1"/>
    </source>
</evidence>
<protein>
    <recommendedName>
        <fullName evidence="3">ACB domain-containing protein</fullName>
    </recommendedName>
</protein>
<keyword evidence="1" id="KW-0446">Lipid-binding</keyword>
<dbReference type="EMBL" id="JABDHM010000124">
    <property type="protein sequence ID" value="KAF5217685.1"/>
    <property type="molecule type" value="Genomic_DNA"/>
</dbReference>
<dbReference type="VEuPathDB" id="TriTrypDB:BCY84_16701"/>
<feature type="region of interest" description="Disordered" evidence="2">
    <location>
        <begin position="135"/>
        <end position="156"/>
    </location>
</feature>
<dbReference type="GO" id="GO:0005737">
    <property type="term" value="C:cytoplasm"/>
    <property type="evidence" value="ECO:0007669"/>
    <property type="project" value="TreeGrafter"/>
</dbReference>
<dbReference type="InterPro" id="IPR014352">
    <property type="entry name" value="FERM/acyl-CoA-bd_prot_sf"/>
</dbReference>
<dbReference type="PROSITE" id="PS51228">
    <property type="entry name" value="ACB_2"/>
    <property type="match status" value="1"/>
</dbReference>
<gene>
    <name evidence="4" type="ORF">ECC02_009423</name>
</gene>
<evidence type="ECO:0000259" key="3">
    <source>
        <dbReference type="PROSITE" id="PS51228"/>
    </source>
</evidence>
<sequence>MPFFLRLISQPGCSHSTRVAHMDYAFPEKYFKVARFFDHEFGDIESTARLDDKQKLLFYALRQQAEHGPCTGAAPSIWWTRERIKYDAWKQLGDMSRFEAMVNFVRLLGECLGGEVNWVEKCKALENNIIHAGESESFTAPDGGGSTHAPGEEDTWDDDVRAHLEPTVENVRYLASQVMRLRREAHQPRLSTAEKQTREGVAVRLEPPPIKAATGNAGSPQKAVPVPPGRPVARRSGSLSPPSPPFSCPPNKVTQASLGSPRLPSPSPGRRGMGWAEWLGLI</sequence>
<organism evidence="4 5">
    <name type="scientific">Trypanosoma cruzi</name>
    <dbReference type="NCBI Taxonomy" id="5693"/>
    <lineage>
        <taxon>Eukaryota</taxon>
        <taxon>Discoba</taxon>
        <taxon>Euglenozoa</taxon>
        <taxon>Kinetoplastea</taxon>
        <taxon>Metakinetoplastina</taxon>
        <taxon>Trypanosomatida</taxon>
        <taxon>Trypanosomatidae</taxon>
        <taxon>Trypanosoma</taxon>
        <taxon>Schizotrypanum</taxon>
    </lineage>
</organism>